<protein>
    <submittedName>
        <fullName evidence="1">Uncharacterized protein</fullName>
    </submittedName>
</protein>
<dbReference type="AlphaFoldDB" id="A0A4P7B974"/>
<evidence type="ECO:0000313" key="4">
    <source>
        <dbReference type="Proteomes" id="UP000463868"/>
    </source>
</evidence>
<sequence>MIKWIILAIFILSALYIQQRGKVRHSFYRQFFDHSTILAPINYLMYMFSKVGGVLKSMLTLNEAIIDVKEG</sequence>
<reference evidence="2 4" key="1">
    <citation type="submission" date="2018-08" db="EMBL/GenBank/DDBJ databases">
        <title>Analysis of the genomic diversity of Mexican Acinetobacter haemolyticus clinical isolates.</title>
        <authorList>
            <person name="Castro-Jaimes S."/>
            <person name="Cevallos M.A."/>
        </authorList>
    </citation>
    <scope>NUCLEOTIDE SEQUENCE [LARGE SCALE GENOMIC DNA]</scope>
    <source>
        <strain evidence="2 4">AN43</strain>
        <plasmid evidence="4">pahaeman43b</plasmid>
        <plasmid evidence="2">pAhaemAN43b</plasmid>
    </source>
</reference>
<accession>A0A4P7B974</accession>
<evidence type="ECO:0000313" key="3">
    <source>
        <dbReference type="Proteomes" id="UP000294395"/>
    </source>
</evidence>
<proteinExistence type="predicted"/>
<dbReference type="EMBL" id="CP038010">
    <property type="protein sequence ID" value="QBQ17961.1"/>
    <property type="molecule type" value="Genomic_DNA"/>
</dbReference>
<evidence type="ECO:0000313" key="1">
    <source>
        <dbReference type="EMBL" id="QBQ17961.1"/>
    </source>
</evidence>
<keyword evidence="1" id="KW-0614">Plasmid</keyword>
<geneLocation type="plasmid" evidence="3">
    <name>pahtjr1</name>
</geneLocation>
<dbReference type="Proteomes" id="UP000463868">
    <property type="component" value="Plasmid pAhaemAN43b"/>
</dbReference>
<evidence type="ECO:0000313" key="2">
    <source>
        <dbReference type="EMBL" id="QHI15071.1"/>
    </source>
</evidence>
<gene>
    <name evidence="2" type="ORF">AhaeAN43_17240</name>
    <name evidence="1" type="ORF">AHTJR_17225</name>
</gene>
<dbReference type="Proteomes" id="UP000294395">
    <property type="component" value="Plasmid pahtjr1"/>
</dbReference>
<name>A0A4P7B974_ACIHA</name>
<geneLocation type="plasmid" evidence="1">
    <name>pAHTJR1</name>
</geneLocation>
<reference evidence="1 3" key="2">
    <citation type="submission" date="2019-03" db="EMBL/GenBank/DDBJ databases">
        <title>Complete genome sequence of two outbreak-associated Acinetobacter haemolyticus strains.</title>
        <authorList>
            <person name="Bai L."/>
            <person name="Zhang S.-C."/>
            <person name="Deng Y."/>
            <person name="Song C.-C."/>
            <person name="Kang G.-B."/>
            <person name="Dong Y."/>
            <person name="Wang Y."/>
            <person name="Gao F."/>
            <person name="Huang H."/>
        </authorList>
    </citation>
    <scope>NUCLEOTIDE SEQUENCE [LARGE SCALE GENOMIC DNA]</scope>
    <source>
        <strain evidence="1 3">TJR01</strain>
        <plasmid evidence="1">pAHTJR1</plasmid>
        <plasmid evidence="3">pahtjr1</plasmid>
    </source>
</reference>
<dbReference type="RefSeq" id="WP_005006236.1">
    <property type="nucleotide sequence ID" value="NZ_CP031973.1"/>
</dbReference>
<geneLocation type="plasmid" evidence="2">
    <name>pAhaemAN43b</name>
</geneLocation>
<dbReference type="EMBL" id="CP031977">
    <property type="protein sequence ID" value="QHI15071.1"/>
    <property type="molecule type" value="Genomic_DNA"/>
</dbReference>
<geneLocation type="plasmid" evidence="4">
    <name>pahaeman43b</name>
</geneLocation>
<organism evidence="1 3">
    <name type="scientific">Acinetobacter haemolyticus</name>
    <dbReference type="NCBI Taxonomy" id="29430"/>
    <lineage>
        <taxon>Bacteria</taxon>
        <taxon>Pseudomonadati</taxon>
        <taxon>Pseudomonadota</taxon>
        <taxon>Gammaproteobacteria</taxon>
        <taxon>Moraxellales</taxon>
        <taxon>Moraxellaceae</taxon>
        <taxon>Acinetobacter</taxon>
    </lineage>
</organism>